<sequence>MTIHLEYHDKKANSKKFWEITVKGKTITRRYGRVDTKPQVRTNEFDTPAAAKKEEARLIAEKRGKGYA</sequence>
<dbReference type="EMBL" id="UINC01063965">
    <property type="protein sequence ID" value="SVB92146.1"/>
    <property type="molecule type" value="Genomic_DNA"/>
</dbReference>
<dbReference type="CDD" id="cd07996">
    <property type="entry name" value="WGR_MMR_like"/>
    <property type="match status" value="1"/>
</dbReference>
<dbReference type="PROSITE" id="PS51977">
    <property type="entry name" value="WGR"/>
    <property type="match status" value="1"/>
</dbReference>
<evidence type="ECO:0000259" key="1">
    <source>
        <dbReference type="PROSITE" id="PS51977"/>
    </source>
</evidence>
<dbReference type="InterPro" id="IPR008893">
    <property type="entry name" value="WGR_domain"/>
</dbReference>
<dbReference type="InterPro" id="IPR049809">
    <property type="entry name" value="YehF/YfeS-like_WGR"/>
</dbReference>
<reference evidence="2" key="1">
    <citation type="submission" date="2018-05" db="EMBL/GenBank/DDBJ databases">
        <authorList>
            <person name="Lanie J.A."/>
            <person name="Ng W.-L."/>
            <person name="Kazmierczak K.M."/>
            <person name="Andrzejewski T.M."/>
            <person name="Davidsen T.M."/>
            <person name="Wayne K.J."/>
            <person name="Tettelin H."/>
            <person name="Glass J.I."/>
            <person name="Rusch D."/>
            <person name="Podicherti R."/>
            <person name="Tsui H.-C.T."/>
            <person name="Winkler M.E."/>
        </authorList>
    </citation>
    <scope>NUCLEOTIDE SEQUENCE</scope>
</reference>
<protein>
    <recommendedName>
        <fullName evidence="1">WGR domain-containing protein</fullName>
    </recommendedName>
</protein>
<dbReference type="InterPro" id="IPR036930">
    <property type="entry name" value="WGR_dom_sf"/>
</dbReference>
<dbReference type="Gene3D" id="2.20.140.10">
    <property type="entry name" value="WGR domain"/>
    <property type="match status" value="1"/>
</dbReference>
<accession>A0A382HXT7</accession>
<dbReference type="SUPFAM" id="SSF142921">
    <property type="entry name" value="WGR domain-like"/>
    <property type="match status" value="1"/>
</dbReference>
<dbReference type="AlphaFoldDB" id="A0A382HXT7"/>
<dbReference type="SMART" id="SM00773">
    <property type="entry name" value="WGR"/>
    <property type="match status" value="1"/>
</dbReference>
<feature type="domain" description="WGR" evidence="1">
    <location>
        <begin position="1"/>
        <end position="68"/>
    </location>
</feature>
<dbReference type="Pfam" id="PF05406">
    <property type="entry name" value="WGR"/>
    <property type="match status" value="1"/>
</dbReference>
<name>A0A382HXT7_9ZZZZ</name>
<gene>
    <name evidence="2" type="ORF">METZ01_LOCUS245000</name>
</gene>
<proteinExistence type="predicted"/>
<organism evidence="2">
    <name type="scientific">marine metagenome</name>
    <dbReference type="NCBI Taxonomy" id="408172"/>
    <lineage>
        <taxon>unclassified sequences</taxon>
        <taxon>metagenomes</taxon>
        <taxon>ecological metagenomes</taxon>
    </lineage>
</organism>
<evidence type="ECO:0000313" key="2">
    <source>
        <dbReference type="EMBL" id="SVB92146.1"/>
    </source>
</evidence>